<name>A0A067P3I3_PLEO1</name>
<feature type="compositionally biased region" description="Polar residues" evidence="1">
    <location>
        <begin position="307"/>
        <end position="326"/>
    </location>
</feature>
<feature type="compositionally biased region" description="Basic and acidic residues" evidence="1">
    <location>
        <begin position="269"/>
        <end position="285"/>
    </location>
</feature>
<proteinExistence type="predicted"/>
<feature type="region of interest" description="Disordered" evidence="1">
    <location>
        <begin position="452"/>
        <end position="474"/>
    </location>
</feature>
<evidence type="ECO:0000256" key="1">
    <source>
        <dbReference type="SAM" id="MobiDB-lite"/>
    </source>
</evidence>
<accession>A0A067P3I3</accession>
<evidence type="ECO:0000313" key="3">
    <source>
        <dbReference type="Proteomes" id="UP000027073"/>
    </source>
</evidence>
<feature type="compositionally biased region" description="Low complexity" evidence="1">
    <location>
        <begin position="457"/>
        <end position="468"/>
    </location>
</feature>
<protein>
    <submittedName>
        <fullName evidence="2">Uncharacterized protein</fullName>
    </submittedName>
</protein>
<sequence length="474" mass="51651">MTRMAVTGTLADGQNPRTAILADVATIDLTGGTTTGLTRRDLGRTQSHTQDLVTPDGTPLDEMTPPEVAVAVMAEETMIVEGLIPGHGVEGKNRLMDGRGLVAETTGTGIGTGIEASTTATMTVEGEMAHPHTTVAIILVGQIMVETGGVLDLPGGGRLLPRRLAVLPTVVTLVPEARGVIPLLPGGHRLEKIPLRRGHHPLEYPSSKKSLDPVKNNEQLDIKPSPVKQEPAVWGRSPTPIKAEPTPAPLPPKREYPSEPPVNVINARPVDDRVKDNDVKMRDQSDASIPTHPRHHLRTANLDRVQSPHSRLDSPSGSSHPIQRRSSPPRFNRQVSDRHSRYDGPPTRLNKPYHHKHEPDKIYPQLASAELNRIFPLKFEEPIPLPSELQQMHAKREQFRKSALIFCKQRAALVQVELQLAEALREVDLASIDVATAKSRQRAIEHTITTLEAVPTSEPSSSSGQPSEVTNTIS</sequence>
<organism evidence="2 3">
    <name type="scientific">Pleurotus ostreatus (strain PC15)</name>
    <name type="common">Oyster mushroom</name>
    <dbReference type="NCBI Taxonomy" id="1137138"/>
    <lineage>
        <taxon>Eukaryota</taxon>
        <taxon>Fungi</taxon>
        <taxon>Dikarya</taxon>
        <taxon>Basidiomycota</taxon>
        <taxon>Agaricomycotina</taxon>
        <taxon>Agaricomycetes</taxon>
        <taxon>Agaricomycetidae</taxon>
        <taxon>Agaricales</taxon>
        <taxon>Pleurotineae</taxon>
        <taxon>Pleurotaceae</taxon>
        <taxon>Pleurotus</taxon>
    </lineage>
</organism>
<dbReference type="Proteomes" id="UP000027073">
    <property type="component" value="Unassembled WGS sequence"/>
</dbReference>
<dbReference type="OrthoDB" id="10462094at2759"/>
<dbReference type="VEuPathDB" id="FungiDB:PLEOSDRAFT_1099758"/>
<dbReference type="HOGENOM" id="CLU_576348_0_0_1"/>
<dbReference type="AlphaFoldDB" id="A0A067P3I3"/>
<dbReference type="InParanoid" id="A0A067P3I3"/>
<gene>
    <name evidence="2" type="ORF">PLEOSDRAFT_1099758</name>
</gene>
<dbReference type="EMBL" id="KL198004">
    <property type="protein sequence ID" value="KDQ33800.1"/>
    <property type="molecule type" value="Genomic_DNA"/>
</dbReference>
<feature type="region of interest" description="Disordered" evidence="1">
    <location>
        <begin position="38"/>
        <end position="62"/>
    </location>
</feature>
<feature type="region of interest" description="Disordered" evidence="1">
    <location>
        <begin position="195"/>
        <end position="358"/>
    </location>
</feature>
<reference evidence="3" key="1">
    <citation type="journal article" date="2014" name="Proc. Natl. Acad. Sci. U.S.A.">
        <title>Extensive sampling of basidiomycete genomes demonstrates inadequacy of the white-rot/brown-rot paradigm for wood decay fungi.</title>
        <authorList>
            <person name="Riley R."/>
            <person name="Salamov A.A."/>
            <person name="Brown D.W."/>
            <person name="Nagy L.G."/>
            <person name="Floudas D."/>
            <person name="Held B.W."/>
            <person name="Levasseur A."/>
            <person name="Lombard V."/>
            <person name="Morin E."/>
            <person name="Otillar R."/>
            <person name="Lindquist E.A."/>
            <person name="Sun H."/>
            <person name="LaButti K.M."/>
            <person name="Schmutz J."/>
            <person name="Jabbour D."/>
            <person name="Luo H."/>
            <person name="Baker S.E."/>
            <person name="Pisabarro A.G."/>
            <person name="Walton J.D."/>
            <person name="Blanchette R.A."/>
            <person name="Henrissat B."/>
            <person name="Martin F."/>
            <person name="Cullen D."/>
            <person name="Hibbett D.S."/>
            <person name="Grigoriev I.V."/>
        </authorList>
    </citation>
    <scope>NUCLEOTIDE SEQUENCE [LARGE SCALE GENOMIC DNA]</scope>
    <source>
        <strain evidence="3">PC15</strain>
    </source>
</reference>
<evidence type="ECO:0000313" key="2">
    <source>
        <dbReference type="EMBL" id="KDQ33800.1"/>
    </source>
</evidence>